<reference evidence="2 3" key="1">
    <citation type="submission" date="2019-03" db="EMBL/GenBank/DDBJ databases">
        <title>Metabolic reconstructions from genomes of highly enriched 'Candidatus Accumulibacter' and 'Candidatus Competibacter' bioreactor populations.</title>
        <authorList>
            <person name="Annavajhala M.K."/>
            <person name="Welles L."/>
            <person name="Abbas B."/>
            <person name="Sorokin D."/>
            <person name="Park H."/>
            <person name="Van Loosdrecht M."/>
            <person name="Chandran K."/>
        </authorList>
    </citation>
    <scope>NUCLEOTIDE SEQUENCE [LARGE SCALE GENOMIC DNA]</scope>
    <source>
        <strain evidence="2 3">SBR_G</strain>
    </source>
</reference>
<protein>
    <submittedName>
        <fullName evidence="2">Uncharacterized protein</fullName>
    </submittedName>
</protein>
<keyword evidence="3" id="KW-1185">Reference proteome</keyword>
<keyword evidence="1" id="KW-0732">Signal</keyword>
<feature type="signal peptide" evidence="1">
    <location>
        <begin position="1"/>
        <end position="17"/>
    </location>
</feature>
<name>A0ABX1TKG4_9GAMM</name>
<organism evidence="2 3">
    <name type="scientific">Candidatus Competibacter phosphatis</name>
    <dbReference type="NCBI Taxonomy" id="221280"/>
    <lineage>
        <taxon>Bacteria</taxon>
        <taxon>Pseudomonadati</taxon>
        <taxon>Pseudomonadota</taxon>
        <taxon>Gammaproteobacteria</taxon>
        <taxon>Candidatus Competibacteraceae</taxon>
        <taxon>Candidatus Competibacter</taxon>
    </lineage>
</organism>
<proteinExistence type="predicted"/>
<evidence type="ECO:0000313" key="2">
    <source>
        <dbReference type="EMBL" id="NMQ19887.1"/>
    </source>
</evidence>
<dbReference type="Proteomes" id="UP000760480">
    <property type="component" value="Unassembled WGS sequence"/>
</dbReference>
<evidence type="ECO:0000313" key="3">
    <source>
        <dbReference type="Proteomes" id="UP000760480"/>
    </source>
</evidence>
<dbReference type="EMBL" id="SPMZ01000033">
    <property type="protein sequence ID" value="NMQ19887.1"/>
    <property type="molecule type" value="Genomic_DNA"/>
</dbReference>
<sequence>MKISSALLVILCLGLGACTTPMPVETGYPLTYQQKMQSAHHWDVMAIDVANWIYDALIGPSPEQGGDPAVAAQGEHPIITLFIQQPRYESSADEAFYNLLTTHLVERGFVVTTNPSAGYPVSYDMQVVTDRLPETTKHEVILNVSVMNAERFLIRYSNVYYIGDKSQYIAMQPSASRIIEVVGP</sequence>
<evidence type="ECO:0000256" key="1">
    <source>
        <dbReference type="SAM" id="SignalP"/>
    </source>
</evidence>
<comment type="caution">
    <text evidence="2">The sequence shown here is derived from an EMBL/GenBank/DDBJ whole genome shotgun (WGS) entry which is preliminary data.</text>
</comment>
<accession>A0ABX1TKG4</accession>
<gene>
    <name evidence="2" type="ORF">E4P82_12170</name>
</gene>
<feature type="chain" id="PRO_5047190218" evidence="1">
    <location>
        <begin position="18"/>
        <end position="184"/>
    </location>
</feature>
<dbReference type="RefSeq" id="WP_169249150.1">
    <property type="nucleotide sequence ID" value="NZ_SPMZ01000033.1"/>
</dbReference>
<dbReference type="PROSITE" id="PS51257">
    <property type="entry name" value="PROKAR_LIPOPROTEIN"/>
    <property type="match status" value="1"/>
</dbReference>